<name>A0A841TYT6_9BACL</name>
<evidence type="ECO:0000259" key="9">
    <source>
        <dbReference type="Pfam" id="PF25198"/>
    </source>
</evidence>
<dbReference type="PANTHER" id="PTHR35789">
    <property type="entry name" value="SPORE GERMINATION PROTEIN B3"/>
    <property type="match status" value="1"/>
</dbReference>
<sequence length="353" mass="40537">MRQAVKWIVLFGILTASSGCWDNKDINHRSLPVVMGIGDAAGDYEVFLQIPEPVDSKMRVKIVSEKDKTITKAVDKISENLETQVDLLHLKLILIHSRCAERGLDNLFDFFMRVRDISPKALVVISDEELGSFFRNVQRSMKPTGTNLNDFFEKNAGWNPQIALTRIWQVYRSVHSFTRDVAVPIVKSGKSTLIEHMGSGVIRNGKLVGRIDPDETLLFNTFTGQSGQGKIEVLNRSSVMIDQVRVHRRSGIIGGVPWMNVRMDITVNLLELRQGTTIEEVKKELAELLDRRFERMFARVQAERSDIFALGQHFRNLLPRDRLREWRDRDYPRLKVDFKTYVVIEDYGHVKAN</sequence>
<comment type="similarity">
    <text evidence="2">Belongs to the GerABKC lipoprotein family.</text>
</comment>
<evidence type="ECO:0000256" key="7">
    <source>
        <dbReference type="ARBA" id="ARBA00023288"/>
    </source>
</evidence>
<dbReference type="Pfam" id="PF25198">
    <property type="entry name" value="Spore_GerAC_N"/>
    <property type="match status" value="1"/>
</dbReference>
<gene>
    <name evidence="10" type="ORF">H7B90_12695</name>
</gene>
<feature type="domain" description="Spore germination protein N-terminal" evidence="9">
    <location>
        <begin position="22"/>
        <end position="187"/>
    </location>
</feature>
<keyword evidence="4" id="KW-0732">Signal</keyword>
<dbReference type="EMBL" id="JACJVR010000051">
    <property type="protein sequence ID" value="MBB6692262.1"/>
    <property type="molecule type" value="Genomic_DNA"/>
</dbReference>
<dbReference type="InterPro" id="IPR038501">
    <property type="entry name" value="Spore_GerAC_C_sf"/>
</dbReference>
<dbReference type="GO" id="GO:0009847">
    <property type="term" value="P:spore germination"/>
    <property type="evidence" value="ECO:0007669"/>
    <property type="project" value="InterPro"/>
</dbReference>
<dbReference type="InterPro" id="IPR008844">
    <property type="entry name" value="Spore_GerAC-like"/>
</dbReference>
<keyword evidence="6" id="KW-0564">Palmitate</keyword>
<reference evidence="10 11" key="1">
    <citation type="submission" date="2020-08" db="EMBL/GenBank/DDBJ databases">
        <title>Cohnella phylogeny.</title>
        <authorList>
            <person name="Dunlap C."/>
        </authorList>
    </citation>
    <scope>NUCLEOTIDE SEQUENCE [LARGE SCALE GENOMIC DNA]</scope>
    <source>
        <strain evidence="10 11">DSM 25239</strain>
    </source>
</reference>
<dbReference type="InterPro" id="IPR057336">
    <property type="entry name" value="GerAC_N"/>
</dbReference>
<evidence type="ECO:0000313" key="11">
    <source>
        <dbReference type="Proteomes" id="UP000553776"/>
    </source>
</evidence>
<keyword evidence="5" id="KW-0472">Membrane</keyword>
<evidence type="ECO:0000256" key="4">
    <source>
        <dbReference type="ARBA" id="ARBA00022729"/>
    </source>
</evidence>
<dbReference type="Gene3D" id="3.30.300.210">
    <property type="entry name" value="Nutrient germinant receptor protein C, domain 3"/>
    <property type="match status" value="1"/>
</dbReference>
<dbReference type="PANTHER" id="PTHR35789:SF1">
    <property type="entry name" value="SPORE GERMINATION PROTEIN B3"/>
    <property type="match status" value="1"/>
</dbReference>
<comment type="caution">
    <text evidence="10">The sequence shown here is derived from an EMBL/GenBank/DDBJ whole genome shotgun (WGS) entry which is preliminary data.</text>
</comment>
<feature type="domain" description="Spore germination GerAC-like C-terminal" evidence="8">
    <location>
        <begin position="197"/>
        <end position="348"/>
    </location>
</feature>
<dbReference type="RefSeq" id="WP_185136254.1">
    <property type="nucleotide sequence ID" value="NZ_BORM01000006.1"/>
</dbReference>
<organism evidence="10 11">
    <name type="scientific">Cohnella xylanilytica</name>
    <dbReference type="NCBI Taxonomy" id="557555"/>
    <lineage>
        <taxon>Bacteria</taxon>
        <taxon>Bacillati</taxon>
        <taxon>Bacillota</taxon>
        <taxon>Bacilli</taxon>
        <taxon>Bacillales</taxon>
        <taxon>Paenibacillaceae</taxon>
        <taxon>Cohnella</taxon>
    </lineage>
</organism>
<protein>
    <submittedName>
        <fullName evidence="10">Ger(X)C family spore germination protein</fullName>
    </submittedName>
</protein>
<dbReference type="NCBIfam" id="TIGR02887">
    <property type="entry name" value="spore_ger_x_C"/>
    <property type="match status" value="1"/>
</dbReference>
<keyword evidence="3" id="KW-0309">Germination</keyword>
<comment type="subcellular location">
    <subcellularLocation>
        <location evidence="1">Membrane</location>
        <topology evidence="1">Lipid-anchor</topology>
    </subcellularLocation>
</comment>
<evidence type="ECO:0000256" key="2">
    <source>
        <dbReference type="ARBA" id="ARBA00007886"/>
    </source>
</evidence>
<dbReference type="Pfam" id="PF05504">
    <property type="entry name" value="Spore_GerAC"/>
    <property type="match status" value="1"/>
</dbReference>
<keyword evidence="11" id="KW-1185">Reference proteome</keyword>
<dbReference type="PROSITE" id="PS51257">
    <property type="entry name" value="PROKAR_LIPOPROTEIN"/>
    <property type="match status" value="1"/>
</dbReference>
<dbReference type="InterPro" id="IPR046953">
    <property type="entry name" value="Spore_GerAC-like_C"/>
</dbReference>
<evidence type="ECO:0000313" key="10">
    <source>
        <dbReference type="EMBL" id="MBB6692262.1"/>
    </source>
</evidence>
<evidence type="ECO:0000256" key="5">
    <source>
        <dbReference type="ARBA" id="ARBA00023136"/>
    </source>
</evidence>
<dbReference type="GO" id="GO:0016020">
    <property type="term" value="C:membrane"/>
    <property type="evidence" value="ECO:0007669"/>
    <property type="project" value="UniProtKB-SubCell"/>
</dbReference>
<evidence type="ECO:0000259" key="8">
    <source>
        <dbReference type="Pfam" id="PF05504"/>
    </source>
</evidence>
<dbReference type="AlphaFoldDB" id="A0A841TYT6"/>
<evidence type="ECO:0000256" key="1">
    <source>
        <dbReference type="ARBA" id="ARBA00004635"/>
    </source>
</evidence>
<keyword evidence="7" id="KW-0449">Lipoprotein</keyword>
<proteinExistence type="inferred from homology"/>
<evidence type="ECO:0000256" key="6">
    <source>
        <dbReference type="ARBA" id="ARBA00023139"/>
    </source>
</evidence>
<dbReference type="Proteomes" id="UP000553776">
    <property type="component" value="Unassembled WGS sequence"/>
</dbReference>
<evidence type="ECO:0000256" key="3">
    <source>
        <dbReference type="ARBA" id="ARBA00022544"/>
    </source>
</evidence>
<accession>A0A841TYT6</accession>